<dbReference type="GO" id="GO:0005829">
    <property type="term" value="C:cytosol"/>
    <property type="evidence" value="ECO:0007669"/>
    <property type="project" value="TreeGrafter"/>
</dbReference>
<dbReference type="GO" id="GO:0071973">
    <property type="term" value="P:bacterial-type flagellum-dependent cell motility"/>
    <property type="evidence" value="ECO:0007669"/>
    <property type="project" value="InterPro"/>
</dbReference>
<reference evidence="13" key="1">
    <citation type="journal article" date="2019" name="J. Bacteriol.">
        <title>A Mutagenic Screen Identifies a TonB-Dependent Receptor Required for the Lanthanide Metal Switch in the Type I Methanotroph 'Methylotuvimicrobium buryatense' 5GB1C.</title>
        <authorList>
            <person name="Groom J.D."/>
            <person name="Ford S.M."/>
            <person name="Pesesky M.W."/>
            <person name="Lidstrom M.E."/>
        </authorList>
    </citation>
    <scope>NUCLEOTIDE SEQUENCE [LARGE SCALE GENOMIC DNA]</scope>
    <source>
        <strain evidence="13">5GB1C</strain>
    </source>
</reference>
<dbReference type="RefSeq" id="WP_017840560.1">
    <property type="nucleotide sequence ID" value="NZ_CP035467.1"/>
</dbReference>
<protein>
    <recommendedName>
        <fullName evidence="4">Flagellar assembly protein FliH</fullName>
    </recommendedName>
</protein>
<keyword evidence="13" id="KW-1185">Reference proteome</keyword>
<comment type="similarity">
    <text evidence="3">Belongs to the FliH family.</text>
</comment>
<proteinExistence type="inferred from homology"/>
<dbReference type="InterPro" id="IPR018035">
    <property type="entry name" value="Flagellar_FliH/T3SS_HrpE"/>
</dbReference>
<dbReference type="Proteomes" id="UP000305881">
    <property type="component" value="Chromosome"/>
</dbReference>
<dbReference type="PANTHER" id="PTHR34982">
    <property type="entry name" value="YOP PROTEINS TRANSLOCATION PROTEIN L"/>
    <property type="match status" value="1"/>
</dbReference>
<keyword evidence="5" id="KW-0813">Transport</keyword>
<gene>
    <name evidence="12" type="ORF">EQU24_04930</name>
</gene>
<dbReference type="InterPro" id="IPR000563">
    <property type="entry name" value="Flag_FliH"/>
</dbReference>
<evidence type="ECO:0000256" key="8">
    <source>
        <dbReference type="ARBA" id="ARBA00022927"/>
    </source>
</evidence>
<evidence type="ECO:0000256" key="4">
    <source>
        <dbReference type="ARBA" id="ARBA00016507"/>
    </source>
</evidence>
<dbReference type="KEGG" id="mbur:EQU24_04930"/>
<keyword evidence="12" id="KW-0966">Cell projection</keyword>
<dbReference type="AlphaFoldDB" id="A0A4P9UMJ6"/>
<comment type="subcellular location">
    <subcellularLocation>
        <location evidence="2">Cytoplasm</location>
    </subcellularLocation>
</comment>
<keyword evidence="6" id="KW-0963">Cytoplasm</keyword>
<dbReference type="PRINTS" id="PR01003">
    <property type="entry name" value="FLGFLIH"/>
</dbReference>
<keyword evidence="7" id="KW-1005">Bacterial flagellum biogenesis</keyword>
<evidence type="ECO:0000259" key="11">
    <source>
        <dbReference type="Pfam" id="PF02108"/>
    </source>
</evidence>
<feature type="compositionally biased region" description="Basic and acidic residues" evidence="10">
    <location>
        <begin position="26"/>
        <end position="40"/>
    </location>
</feature>
<dbReference type="PANTHER" id="PTHR34982:SF1">
    <property type="entry name" value="FLAGELLAR ASSEMBLY PROTEIN FLIH"/>
    <property type="match status" value="1"/>
</dbReference>
<evidence type="ECO:0000313" key="13">
    <source>
        <dbReference type="Proteomes" id="UP000305881"/>
    </source>
</evidence>
<evidence type="ECO:0000256" key="3">
    <source>
        <dbReference type="ARBA" id="ARBA00006602"/>
    </source>
</evidence>
<dbReference type="EMBL" id="CP035467">
    <property type="protein sequence ID" value="QCW81663.1"/>
    <property type="molecule type" value="Genomic_DNA"/>
</dbReference>
<dbReference type="Pfam" id="PF02108">
    <property type="entry name" value="FliH"/>
    <property type="match status" value="1"/>
</dbReference>
<feature type="domain" description="Flagellar assembly protein FliH/Type III secretion system HrpE" evidence="11">
    <location>
        <begin position="99"/>
        <end position="222"/>
    </location>
</feature>
<evidence type="ECO:0000313" key="12">
    <source>
        <dbReference type="EMBL" id="QCW81663.1"/>
    </source>
</evidence>
<evidence type="ECO:0000256" key="6">
    <source>
        <dbReference type="ARBA" id="ARBA00022490"/>
    </source>
</evidence>
<sequence length="239" mass="26814">MSSSKQSGFTDDELEALRLWDMPDVSGRERSKSSEADKARSPVMTVQDIEAMQQQAYEEAFATGKEEGFKQGYEEGRLQGYEEGLKKGYDENIHRLREQGLQLAEILETLSEPLNALDEEVEKELVDLSIAIAKQLVRREIKSDPGQIVATVREAVNVLPIATREITLTLHPDDAELVRSVFLLNDRPAPWKIKEDPLLSRGGCHVDAEQSHVDASVERRLAAVIAQMLGDERIRDETS</sequence>
<dbReference type="GO" id="GO:0009288">
    <property type="term" value="C:bacterial-type flagellum"/>
    <property type="evidence" value="ECO:0007669"/>
    <property type="project" value="InterPro"/>
</dbReference>
<name>A0A4P9UMJ6_METBY</name>
<organism evidence="12 13">
    <name type="scientific">Methylotuvimicrobium buryatense</name>
    <name type="common">Methylomicrobium buryatense</name>
    <dbReference type="NCBI Taxonomy" id="95641"/>
    <lineage>
        <taxon>Bacteria</taxon>
        <taxon>Pseudomonadati</taxon>
        <taxon>Pseudomonadota</taxon>
        <taxon>Gammaproteobacteria</taxon>
        <taxon>Methylococcales</taxon>
        <taxon>Methylococcaceae</taxon>
        <taxon>Methylotuvimicrobium</taxon>
    </lineage>
</organism>
<dbReference type="OrthoDB" id="6196089at2"/>
<evidence type="ECO:0000256" key="1">
    <source>
        <dbReference type="ARBA" id="ARBA00003041"/>
    </source>
</evidence>
<evidence type="ECO:0000256" key="7">
    <source>
        <dbReference type="ARBA" id="ARBA00022795"/>
    </source>
</evidence>
<evidence type="ECO:0000256" key="10">
    <source>
        <dbReference type="SAM" id="MobiDB-lite"/>
    </source>
</evidence>
<evidence type="ECO:0000256" key="2">
    <source>
        <dbReference type="ARBA" id="ARBA00004496"/>
    </source>
</evidence>
<keyword evidence="9" id="KW-1006">Bacterial flagellum protein export</keyword>
<dbReference type="GO" id="GO:0044781">
    <property type="term" value="P:bacterial-type flagellum organization"/>
    <property type="evidence" value="ECO:0007669"/>
    <property type="project" value="UniProtKB-KW"/>
</dbReference>
<dbReference type="STRING" id="675511.GCA_000341735_02024"/>
<evidence type="ECO:0000256" key="5">
    <source>
        <dbReference type="ARBA" id="ARBA00022448"/>
    </source>
</evidence>
<dbReference type="GO" id="GO:0015031">
    <property type="term" value="P:protein transport"/>
    <property type="evidence" value="ECO:0007669"/>
    <property type="project" value="UniProtKB-KW"/>
</dbReference>
<dbReference type="GO" id="GO:0003774">
    <property type="term" value="F:cytoskeletal motor activity"/>
    <property type="evidence" value="ECO:0007669"/>
    <property type="project" value="InterPro"/>
</dbReference>
<dbReference type="InterPro" id="IPR051472">
    <property type="entry name" value="T3SS_Stator/FliH"/>
</dbReference>
<feature type="region of interest" description="Disordered" evidence="10">
    <location>
        <begin position="1"/>
        <end position="43"/>
    </location>
</feature>
<accession>A0A4P9UMJ6</accession>
<keyword evidence="12" id="KW-0969">Cilium</keyword>
<comment type="function">
    <text evidence="1">Needed for flagellar regrowth and assembly.</text>
</comment>
<keyword evidence="12" id="KW-0282">Flagellum</keyword>
<evidence type="ECO:0000256" key="9">
    <source>
        <dbReference type="ARBA" id="ARBA00023225"/>
    </source>
</evidence>
<keyword evidence="8" id="KW-0653">Protein transport</keyword>